<dbReference type="EMBL" id="CP009515">
    <property type="protein sequence ID" value="AKB73669.1"/>
    <property type="molecule type" value="Genomic_DNA"/>
</dbReference>
<sequence>MGLFRKLRKILSVIFENASEQKGDDFEMYVVDLFDEKYFSIVQWTTDMARKHTRFVESDCGPDLVFRYKPTNEIFCVECKFRSKLFKGKLQWSAARQLGRYRCFERDNEIPFYVVIGLGGKAGKPKRMFCVPLDDTKSPALSPELFDKFERSPKKKFFWKNRMLK</sequence>
<dbReference type="HOGENOM" id="CLU_118412_0_0_2"/>
<dbReference type="AlphaFoldDB" id="A0A0E3RZH1"/>
<gene>
    <name evidence="1" type="ORF">MSLAZ_0408</name>
</gene>
<dbReference type="PATRIC" id="fig|1434111.4.peg.516"/>
<dbReference type="Proteomes" id="UP000033072">
    <property type="component" value="Chromosome"/>
</dbReference>
<dbReference type="GeneID" id="24805096"/>
<protein>
    <submittedName>
        <fullName evidence="1">Uncharacterized protein</fullName>
    </submittedName>
</protein>
<keyword evidence="2" id="KW-1185">Reference proteome</keyword>
<dbReference type="OrthoDB" id="105769at2157"/>
<dbReference type="RefSeq" id="WP_048124503.1">
    <property type="nucleotide sequence ID" value="NZ_CP009515.1"/>
</dbReference>
<proteinExistence type="predicted"/>
<organism evidence="1 2">
    <name type="scientific">Methanosarcina lacustris Z-7289</name>
    <dbReference type="NCBI Taxonomy" id="1434111"/>
    <lineage>
        <taxon>Archaea</taxon>
        <taxon>Methanobacteriati</taxon>
        <taxon>Methanobacteriota</taxon>
        <taxon>Stenosarchaea group</taxon>
        <taxon>Methanomicrobia</taxon>
        <taxon>Methanosarcinales</taxon>
        <taxon>Methanosarcinaceae</taxon>
        <taxon>Methanosarcina</taxon>
    </lineage>
</organism>
<evidence type="ECO:0000313" key="1">
    <source>
        <dbReference type="EMBL" id="AKB73669.1"/>
    </source>
</evidence>
<evidence type="ECO:0000313" key="2">
    <source>
        <dbReference type="Proteomes" id="UP000033072"/>
    </source>
</evidence>
<dbReference type="KEGG" id="mls:MSLAZ_0408"/>
<reference evidence="1 2" key="1">
    <citation type="submission" date="2014-07" db="EMBL/GenBank/DDBJ databases">
        <title>Methanogenic archaea and the global carbon cycle.</title>
        <authorList>
            <person name="Henriksen J.R."/>
            <person name="Luke J."/>
            <person name="Reinhart S."/>
            <person name="Benedict M.N."/>
            <person name="Youngblut N.D."/>
            <person name="Metcalf M.E."/>
            <person name="Whitaker R.J."/>
            <person name="Metcalf W.W."/>
        </authorList>
    </citation>
    <scope>NUCLEOTIDE SEQUENCE [LARGE SCALE GENOMIC DNA]</scope>
    <source>
        <strain evidence="1 2">Z-7289</strain>
    </source>
</reference>
<accession>A0A0E3RZH1</accession>
<name>A0A0E3RZH1_9EURY</name>